<reference evidence="4" key="1">
    <citation type="journal article" date="2020" name="Virus Evol.">
        <title>Analysis of the virome associated to grapevine downy mildew lesions reveals new mycovirus lineages.</title>
        <authorList>
            <person name="Chiapello M."/>
            <person name="Rodriguez-Romero J."/>
            <person name="Ayllon M.A."/>
            <person name="Turina M."/>
        </authorList>
    </citation>
    <scope>NUCLEOTIDE SEQUENCE</scope>
    <source>
        <strain evidence="4">DMG-B_53516</strain>
    </source>
</reference>
<evidence type="ECO:0000256" key="2">
    <source>
        <dbReference type="ARBA" id="ARBA00022679"/>
    </source>
</evidence>
<evidence type="ECO:0000256" key="1">
    <source>
        <dbReference type="ARBA" id="ARBA00022484"/>
    </source>
</evidence>
<protein>
    <submittedName>
        <fullName evidence="4">RNA dependent RNA polymerase</fullName>
    </submittedName>
</protein>
<organism evidence="4 5">
    <name type="scientific">Plasmopara viticola lesion associated ourmia-like virus 89</name>
    <dbReference type="NCBI Taxonomy" id="2686563"/>
    <lineage>
        <taxon>Viruses</taxon>
        <taxon>Riboviria</taxon>
        <taxon>Orthornavirae</taxon>
        <taxon>Lenarviricota</taxon>
        <taxon>Miaviricetes</taxon>
        <taxon>Ourlivirales</taxon>
        <taxon>Botourmiaviridae</taxon>
        <taxon>Penoulivirus</taxon>
        <taxon>Penoulivirus etaplasmoparae</taxon>
    </lineage>
</organism>
<proteinExistence type="predicted"/>
<dbReference type="SUPFAM" id="SSF56672">
    <property type="entry name" value="DNA/RNA polymerases"/>
    <property type="match status" value="1"/>
</dbReference>
<keyword evidence="3" id="KW-0548">Nucleotidyltransferase</keyword>
<dbReference type="InterPro" id="IPR008686">
    <property type="entry name" value="RNA_pol_mitovir"/>
</dbReference>
<evidence type="ECO:0000256" key="3">
    <source>
        <dbReference type="ARBA" id="ARBA00022695"/>
    </source>
</evidence>
<dbReference type="Proteomes" id="UP000830127">
    <property type="component" value="Segment"/>
</dbReference>
<keyword evidence="5" id="KW-1185">Reference proteome</keyword>
<accession>A0ABX6FJ74</accession>
<keyword evidence="2" id="KW-0808">Transferase</keyword>
<evidence type="ECO:0000313" key="4">
    <source>
        <dbReference type="EMBL" id="QGY72619.1"/>
    </source>
</evidence>
<dbReference type="InterPro" id="IPR043502">
    <property type="entry name" value="DNA/RNA_pol_sf"/>
</dbReference>
<dbReference type="EMBL" id="MN532676">
    <property type="protein sequence ID" value="QGY72619.1"/>
    <property type="molecule type" value="Genomic_RNA"/>
</dbReference>
<sequence>MTTNTTPPISYFASRKLDGVLSSDVPPDHAARAVDCSLLGQPCQGGTSGATWKSSGHKCFGRGREVTCRAAGKTKKQHQGCFPGGGTFQNLPSEPCWVDPNPCPAISGLISRGARREKEKTKGNTFACLSDQSLEDERVLEECADLKSNKRKVQKIVKLLGVDRSLKPTQSVPDHIPCGSLRDAVKSMFSGSQLTLADALSIKSAAKVEKRTCEFCENLQNDRMDNWTKERLSPQEVDEEHLERFVKAFRSNVETGWNRSAAWRPYIPNGHATLNNSRCVGGNWNEEEFSDRCEPTGVISAGKFRIVTLFSGHNVSVLTPLHRALYSSIQRKGWLLVGSPTRERLLHLDQAAEGKQWLSFDYEQATDKIKIAYVRRAIEILIERAEGLTEEEIRCLRVVGDLKLWLDSEGTYVSATSGQPMGSPMSFPLLCLINKTVVDLALSSLLERRDITVNEWRKHPCLINGDDLLTKSTSSGDLASSIFREGAQVGLKSNWSKTLSSPVTAEINSTCFDRCTLQKKTNVSALWMGAEVQDVIGFARESSSTKAGFVAIVRSNVSRLAKASQKIVHRIPRDYRRALVKDKKIKDALASRPTSRAPIDTNLFPTVSLPDDYDMTIVEEAEVIRDRVRAIRQSQIFLEAKALNAKNASKRKKIKAVKCGELSVRASIRTLEPKKPREETLTLKCLADAWEKKRKEELARADREVTVFGISSHCSTSPFSTVVKDHLGLSGAASFQKLIKDFYNKRNLHQAPTTSRDIVADTLRSYQSISDRVNSTVTYCDTRPFIWHRTPGV</sequence>
<dbReference type="GeneID" id="80538837"/>
<dbReference type="Pfam" id="PF05919">
    <property type="entry name" value="Mitovir_RNA_pol"/>
    <property type="match status" value="1"/>
</dbReference>
<name>A0ABX6FJ74_9VIRU</name>
<evidence type="ECO:0000313" key="5">
    <source>
        <dbReference type="Proteomes" id="UP000830127"/>
    </source>
</evidence>
<keyword evidence="1" id="KW-0696">RNA-directed RNA polymerase</keyword>
<dbReference type="RefSeq" id="YP_010800282.1">
    <property type="nucleotide sequence ID" value="NC_076817.1"/>
</dbReference>